<feature type="region of interest" description="Disordered" evidence="5">
    <location>
        <begin position="76"/>
        <end position="107"/>
    </location>
</feature>
<dbReference type="Gene3D" id="3.90.1150.10">
    <property type="entry name" value="Aspartate Aminotransferase, domain 1"/>
    <property type="match status" value="1"/>
</dbReference>
<dbReference type="Proteomes" id="UP001519331">
    <property type="component" value="Unassembled WGS sequence"/>
</dbReference>
<accession>A0ABS4SYX8</accession>
<gene>
    <name evidence="6" type="ORF">JOF45_000441</name>
</gene>
<dbReference type="InterPro" id="IPR015422">
    <property type="entry name" value="PyrdxlP-dep_Trfase_small"/>
</dbReference>
<feature type="compositionally biased region" description="Basic and acidic residues" evidence="5">
    <location>
        <begin position="1"/>
        <end position="12"/>
    </location>
</feature>
<dbReference type="PANTHER" id="PTHR11808">
    <property type="entry name" value="TRANS-SULFURATION ENZYME FAMILY MEMBER"/>
    <property type="match status" value="1"/>
</dbReference>
<dbReference type="EC" id="2.5.1.48" evidence="6"/>
<reference evidence="6 7" key="1">
    <citation type="submission" date="2021-03" db="EMBL/GenBank/DDBJ databases">
        <title>Sequencing the genomes of 1000 actinobacteria strains.</title>
        <authorList>
            <person name="Klenk H.-P."/>
        </authorList>
    </citation>
    <scope>NUCLEOTIDE SEQUENCE [LARGE SCALE GENOMIC DNA]</scope>
    <source>
        <strain evidence="6 7">DSM 12544</strain>
    </source>
</reference>
<sequence length="439" mass="46868">MSSENQHHRQTERTFVVSAGRPHEPNSPVNPPVDFTSTYTYRPSVDQPQVYAREGIPSFRPLEELIAGLEAGTRSSLAGAGSSADGSRAANDGGAASDSDVRAGAPQSPEIPPALLFSSGLSAISAVLNLLPLGSHVILPTHSYMGFFTMAQQMADKGMITLHRVDIAETDQVRATLDEVASLARGQEAEVLLWIESPTNPMLEVADLPALTAEARRHGILTAVDNTFATPLRQRPLEHGADIVVHSVTKFLSGHSDVIMGAAVTSDPELHRRLHAHRNLHGTIPGPMEVFLALRGARTLAIRLDAAEKNAGDLARRLEALTSEATLPLRSVSYPGLPSHPQHARASAQLGGFGAIVTLDTGSRQAADAVLENLRLWTPATSLGGVESLAERRRRHPGEPETVPEGLIRLSVGIEDAEDLFDDLLGALRTAADILRENG</sequence>
<dbReference type="PANTHER" id="PTHR11808:SF15">
    <property type="entry name" value="CYSTATHIONINE GAMMA-LYASE"/>
    <property type="match status" value="1"/>
</dbReference>
<keyword evidence="7" id="KW-1185">Reference proteome</keyword>
<comment type="cofactor">
    <cofactor evidence="1 4">
        <name>pyridoxal 5'-phosphate</name>
        <dbReference type="ChEBI" id="CHEBI:597326"/>
    </cofactor>
</comment>
<evidence type="ECO:0000256" key="4">
    <source>
        <dbReference type="RuleBase" id="RU362118"/>
    </source>
</evidence>
<dbReference type="GO" id="GO:0003962">
    <property type="term" value="F:cystathionine gamma-synthase activity"/>
    <property type="evidence" value="ECO:0007669"/>
    <property type="project" value="UniProtKB-EC"/>
</dbReference>
<evidence type="ECO:0000256" key="1">
    <source>
        <dbReference type="ARBA" id="ARBA00001933"/>
    </source>
</evidence>
<comment type="caution">
    <text evidence="6">The sequence shown here is derived from an EMBL/GenBank/DDBJ whole genome shotgun (WGS) entry which is preliminary data.</text>
</comment>
<evidence type="ECO:0000313" key="7">
    <source>
        <dbReference type="Proteomes" id="UP001519331"/>
    </source>
</evidence>
<feature type="region of interest" description="Disordered" evidence="5">
    <location>
        <begin position="1"/>
        <end position="40"/>
    </location>
</feature>
<evidence type="ECO:0000256" key="2">
    <source>
        <dbReference type="ARBA" id="ARBA00009077"/>
    </source>
</evidence>
<comment type="similarity">
    <text evidence="2 4">Belongs to the trans-sulfuration enzymes family.</text>
</comment>
<proteinExistence type="inferred from homology"/>
<protein>
    <submittedName>
        <fullName evidence="6">Cystathionine gamma-synthase</fullName>
        <ecNumber evidence="6">2.5.1.48</ecNumber>
    </submittedName>
</protein>
<dbReference type="RefSeq" id="WP_342591367.1">
    <property type="nucleotide sequence ID" value="NZ_JAGINX010000001.1"/>
</dbReference>
<evidence type="ECO:0000256" key="3">
    <source>
        <dbReference type="ARBA" id="ARBA00022898"/>
    </source>
</evidence>
<keyword evidence="3 4" id="KW-0663">Pyridoxal phosphate</keyword>
<feature type="compositionally biased region" description="Low complexity" evidence="5">
    <location>
        <begin position="76"/>
        <end position="98"/>
    </location>
</feature>
<dbReference type="InterPro" id="IPR015424">
    <property type="entry name" value="PyrdxlP-dep_Trfase"/>
</dbReference>
<keyword evidence="6" id="KW-0808">Transferase</keyword>
<dbReference type="Gene3D" id="3.40.640.10">
    <property type="entry name" value="Type I PLP-dependent aspartate aminotransferase-like (Major domain)"/>
    <property type="match status" value="1"/>
</dbReference>
<dbReference type="EMBL" id="JAGINX010000001">
    <property type="protein sequence ID" value="MBP2317422.1"/>
    <property type="molecule type" value="Genomic_DNA"/>
</dbReference>
<evidence type="ECO:0000313" key="6">
    <source>
        <dbReference type="EMBL" id="MBP2317422.1"/>
    </source>
</evidence>
<dbReference type="InterPro" id="IPR000277">
    <property type="entry name" value="Cys/Met-Metab_PyrdxlP-dep_enz"/>
</dbReference>
<dbReference type="SUPFAM" id="SSF53383">
    <property type="entry name" value="PLP-dependent transferases"/>
    <property type="match status" value="1"/>
</dbReference>
<dbReference type="Pfam" id="PF01053">
    <property type="entry name" value="Cys_Met_Meta_PP"/>
    <property type="match status" value="1"/>
</dbReference>
<organism evidence="6 7">
    <name type="scientific">Nesterenkonia lacusekhoensis</name>
    <dbReference type="NCBI Taxonomy" id="150832"/>
    <lineage>
        <taxon>Bacteria</taxon>
        <taxon>Bacillati</taxon>
        <taxon>Actinomycetota</taxon>
        <taxon>Actinomycetes</taxon>
        <taxon>Micrococcales</taxon>
        <taxon>Micrococcaceae</taxon>
        <taxon>Nesterenkonia</taxon>
    </lineage>
</organism>
<dbReference type="InterPro" id="IPR015421">
    <property type="entry name" value="PyrdxlP-dep_Trfase_major"/>
</dbReference>
<name>A0ABS4SYX8_9MICC</name>
<dbReference type="PIRSF" id="PIRSF001434">
    <property type="entry name" value="CGS"/>
    <property type="match status" value="1"/>
</dbReference>
<evidence type="ECO:0000256" key="5">
    <source>
        <dbReference type="SAM" id="MobiDB-lite"/>
    </source>
</evidence>